<keyword evidence="4" id="KW-0479">Metal-binding</keyword>
<evidence type="ECO:0000256" key="2">
    <source>
        <dbReference type="ARBA" id="ARBA00004196"/>
    </source>
</evidence>
<dbReference type="InterPro" id="IPR045834">
    <property type="entry name" value="Csd3_N2"/>
</dbReference>
<evidence type="ECO:0000256" key="7">
    <source>
        <dbReference type="ARBA" id="ARBA00023049"/>
    </source>
</evidence>
<evidence type="ECO:0000313" key="11">
    <source>
        <dbReference type="EMBL" id="ADI21347.1"/>
    </source>
</evidence>
<proteinExistence type="predicted"/>
<keyword evidence="3" id="KW-0645">Protease</keyword>
<dbReference type="GO" id="GO:0006508">
    <property type="term" value="P:proteolysis"/>
    <property type="evidence" value="ECO:0007669"/>
    <property type="project" value="UniProtKB-KW"/>
</dbReference>
<accession>E7C1M3</accession>
<feature type="domain" description="Csd3-like second N-terminal" evidence="10">
    <location>
        <begin position="169"/>
        <end position="283"/>
    </location>
</feature>
<evidence type="ECO:0000256" key="4">
    <source>
        <dbReference type="ARBA" id="ARBA00022723"/>
    </source>
</evidence>
<keyword evidence="8" id="KW-0812">Transmembrane</keyword>
<dbReference type="EMBL" id="GU567951">
    <property type="protein sequence ID" value="ADI21347.1"/>
    <property type="molecule type" value="Genomic_DNA"/>
</dbReference>
<evidence type="ECO:0000259" key="10">
    <source>
        <dbReference type="Pfam" id="PF19425"/>
    </source>
</evidence>
<dbReference type="SUPFAM" id="SSF51261">
    <property type="entry name" value="Duplicated hybrid motif"/>
    <property type="match status" value="1"/>
</dbReference>
<dbReference type="InterPro" id="IPR016047">
    <property type="entry name" value="M23ase_b-sheet_dom"/>
</dbReference>
<comment type="subcellular location">
    <subcellularLocation>
        <location evidence="2">Cell envelope</location>
    </subcellularLocation>
</comment>
<dbReference type="Pfam" id="PF01551">
    <property type="entry name" value="Peptidase_M23"/>
    <property type="match status" value="1"/>
</dbReference>
<evidence type="ECO:0000256" key="5">
    <source>
        <dbReference type="ARBA" id="ARBA00022801"/>
    </source>
</evidence>
<dbReference type="Gene3D" id="2.70.70.10">
    <property type="entry name" value="Glucose Permease (Domain IIA)"/>
    <property type="match status" value="1"/>
</dbReference>
<sequence>MLSFFKEIRIYLGIIFLLIGSLIALMYFSLPKGLEEFSLSLPADEEIKYERETIKLGQQVGNGVIKTDNKKVYKQIKVKSQDNLIKILRNENIPDRFIQALVRAKGSERMARIKEGDFVEIVHDFLMNPASISVTSNFMDGYEAIFKNGLFKISKFSRILDKEEIYHSATIEDSLFMSGKKSNIPESIIMDLAYIFGWDIDFIYDIRSGDSFELIYEQLYWKGNKVRNGDIISANFYRGENKFSAVRYFQDGKKDYFSQEGNNLKKAFLRSPVEFSYVSSKYNLNRKHPILNTIRAHTGVDYAATTGTPVRATGEGTVIFRANKGGYGRLIEIRHFNEYTTRYAHLSGYAKGLQVGSKVDQGDIIGYVGKSGLATGPHLHYEFRVNGMHTDPLRVKFPNAKPIESENKEEFTNFALALDLKMNTLKKKLFSSNEEKIEE</sequence>
<dbReference type="PANTHER" id="PTHR21666">
    <property type="entry name" value="PEPTIDASE-RELATED"/>
    <property type="match status" value="1"/>
</dbReference>
<keyword evidence="6" id="KW-0862">Zinc</keyword>
<evidence type="ECO:0000256" key="3">
    <source>
        <dbReference type="ARBA" id="ARBA00022670"/>
    </source>
</evidence>
<keyword evidence="7" id="KW-0482">Metalloprotease</keyword>
<comment type="cofactor">
    <cofactor evidence="1">
        <name>Zn(2+)</name>
        <dbReference type="ChEBI" id="CHEBI:29105"/>
    </cofactor>
</comment>
<dbReference type="InterPro" id="IPR050570">
    <property type="entry name" value="Cell_wall_metabolism_enzyme"/>
</dbReference>
<dbReference type="GO" id="GO:0046872">
    <property type="term" value="F:metal ion binding"/>
    <property type="evidence" value="ECO:0007669"/>
    <property type="project" value="UniProtKB-KW"/>
</dbReference>
<evidence type="ECO:0000259" key="9">
    <source>
        <dbReference type="Pfam" id="PF01551"/>
    </source>
</evidence>
<dbReference type="InterPro" id="IPR011055">
    <property type="entry name" value="Dup_hybrid_motif"/>
</dbReference>
<dbReference type="MEROPS" id="M23.009"/>
<evidence type="ECO:0000256" key="6">
    <source>
        <dbReference type="ARBA" id="ARBA00022833"/>
    </source>
</evidence>
<dbReference type="Gene3D" id="3.10.450.350">
    <property type="match status" value="1"/>
</dbReference>
<feature type="domain" description="M23ase beta-sheet core" evidence="9">
    <location>
        <begin position="296"/>
        <end position="392"/>
    </location>
</feature>
<keyword evidence="8" id="KW-1133">Transmembrane helix</keyword>
<dbReference type="GO" id="GO:0004222">
    <property type="term" value="F:metalloendopeptidase activity"/>
    <property type="evidence" value="ECO:0007669"/>
    <property type="project" value="TreeGrafter"/>
</dbReference>
<dbReference type="PANTHER" id="PTHR21666:SF288">
    <property type="entry name" value="CELL DIVISION PROTEIN YTFB"/>
    <property type="match status" value="1"/>
</dbReference>
<keyword evidence="5" id="KW-0378">Hydrolase</keyword>
<dbReference type="Pfam" id="PF19425">
    <property type="entry name" value="Csd3_N2"/>
    <property type="match status" value="1"/>
</dbReference>
<dbReference type="CDD" id="cd12797">
    <property type="entry name" value="M23_peptidase"/>
    <property type="match status" value="1"/>
</dbReference>
<evidence type="ECO:0000256" key="1">
    <source>
        <dbReference type="ARBA" id="ARBA00001947"/>
    </source>
</evidence>
<organism evidence="11">
    <name type="scientific">uncultured gamma proteobacterium HF0010_10D20</name>
    <dbReference type="NCBI Taxonomy" id="723561"/>
    <lineage>
        <taxon>Bacteria</taxon>
        <taxon>Pseudomonadati</taxon>
        <taxon>Pseudomonadota</taxon>
        <taxon>Gammaproteobacteria</taxon>
        <taxon>environmental samples</taxon>
    </lineage>
</organism>
<name>E7C1M3_9GAMM</name>
<protein>
    <submittedName>
        <fullName evidence="11">Membrane proteins related to metalloendopeptidases</fullName>
    </submittedName>
</protein>
<dbReference type="GO" id="GO:0030313">
    <property type="term" value="C:cell envelope"/>
    <property type="evidence" value="ECO:0007669"/>
    <property type="project" value="UniProtKB-SubCell"/>
</dbReference>
<feature type="transmembrane region" description="Helical" evidence="8">
    <location>
        <begin position="12"/>
        <end position="30"/>
    </location>
</feature>
<keyword evidence="8" id="KW-0472">Membrane</keyword>
<reference evidence="11" key="1">
    <citation type="submission" date="2010-01" db="EMBL/GenBank/DDBJ databases">
        <title>Genome fragments of uncultured bacteria from the North Pacific subtropical Gyre.</title>
        <authorList>
            <person name="Pham V.D."/>
            <person name="Delong E.F."/>
        </authorList>
    </citation>
    <scope>NUCLEOTIDE SEQUENCE</scope>
</reference>
<evidence type="ECO:0000256" key="8">
    <source>
        <dbReference type="SAM" id="Phobius"/>
    </source>
</evidence>
<dbReference type="AlphaFoldDB" id="E7C1M3"/>